<reference evidence="2" key="1">
    <citation type="submission" date="2022-02" db="EMBL/GenBank/DDBJ databases">
        <authorList>
            <person name="Kim D."/>
            <person name="Kim Y."/>
            <person name="Lee S.-M."/>
            <person name="Kim H."/>
            <person name="Nong L.K."/>
        </authorList>
    </citation>
    <scope>NUCLEOTIDE SEQUENCE</scope>
</reference>
<dbReference type="Gene3D" id="2.10.10.80">
    <property type="match status" value="1"/>
</dbReference>
<feature type="domain" description="Tail spike TSP1/Gp66 N-terminal" evidence="1">
    <location>
        <begin position="95"/>
        <end position="152"/>
    </location>
</feature>
<dbReference type="InterPro" id="IPR040775">
    <property type="entry name" value="Tail_spike_N"/>
</dbReference>
<dbReference type="Pfam" id="PF18668">
    <property type="entry name" value="Tail_spike_N"/>
    <property type="match status" value="1"/>
</dbReference>
<dbReference type="Gene3D" id="3.40.50.1110">
    <property type="entry name" value="SGNH hydrolase"/>
    <property type="match status" value="1"/>
</dbReference>
<evidence type="ECO:0000313" key="2">
    <source>
        <dbReference type="EMBL" id="UNI73518.1"/>
    </source>
</evidence>
<sequence length="996" mass="105574">MALETIKIAELPSATQVVEDDYLVVEQPDKTKKATVSQVISDLDLANKEDLSASGGASLIGTSDGTDVQQSLDTARANERELWRRALHDLGLTLVEGSFEDGAALTYGTDAIWHIAAAQCYTWGGTFPKTVPANSTPSTTGGVSTSAWVTVGGLSVLDETLAARDEAIEARDEAQAYTLQASEFGNLYASTEEGLAATTDGQYFQVPQGSGSSVAFKVYKNNAGIAQEVARVPGTAAITGTIREFPTLAAAQADADAGNIPIGSTAYYRYAGDSVLAVEVINNGGALVETGRKMPSQEYIDSLINTGAIDSPAVSIATKDGFSVCSFYVNEDTGNIEMIVDKIPQVNADILNLDDVKVLASESSILSFQDKNGLEVELVDLISQIASDVAPSSVSDDVVWLSADAAAYIAQNYNLKRHPVAVIRQGLNLWFVYGQSFTLGTAAKGILTRTDSTLGNLMLGQSPRGTNLNTSIQNAFSPVGGENKYYPLRERRQKDDGTMTADDSTDSTTFGETILSGLLETLKDNHNRSKGLANDTDVTFAGSCCGTVGVSITALKKRTAADPANNVVGNPTFANSASGWSAGTVTPVDGVNVLYSGSSYVESAKFDVTAGAVIEVTGRVYFPTAITGTVRVNIRFDGPSLSNSTVAALTITNPAAGSVYPISRRITVPSGATTGIYQIAKPTSVNTGLSSPSAIPVTGDQLTDYYGRWLSCLKGHMEAAKTAGYEQTQVAGIIWMQGENDTGGMTTAEYLGHLNDIKSSMISDCIAATGQKEAPGFFVYQTGGMYAGNTQKLNVQMAQIGITDTDRGAFFLHNEFPYPRPANHWYANSYRWAGCQYAKEIYPIVSGLNLNPFKPLDAVYDGQAIYVSFSPLYAPLVKQPFYTGTAVTDHNDYGFTVIDDNGTHYGSAITVEIASGTVMKITPNFSPSGALTVVLGDANHAGGHNIADSDDQAAIYKWTYETGYGLDAGENITALVNNAYPLFNRSASYSISVRTL</sequence>
<gene>
    <name evidence="2" type="ORF">KP12_108</name>
</gene>
<proteinExistence type="predicted"/>
<dbReference type="InterPro" id="IPR036514">
    <property type="entry name" value="SGNH_hydro_sf"/>
</dbReference>
<dbReference type="SUPFAM" id="SSF52266">
    <property type="entry name" value="SGNH hydrolase"/>
    <property type="match status" value="1"/>
</dbReference>
<evidence type="ECO:0000259" key="1">
    <source>
        <dbReference type="Pfam" id="PF18668"/>
    </source>
</evidence>
<name>A0A9E6Z7X9_9CAUD</name>
<accession>A0A9E6Z7X9</accession>
<dbReference type="EMBL" id="OM835951">
    <property type="protein sequence ID" value="UNI73518.1"/>
    <property type="molecule type" value="Genomic_DNA"/>
</dbReference>
<organism evidence="2">
    <name type="scientific">Klebsiella phage KP12</name>
    <dbReference type="NCBI Taxonomy" id="2923374"/>
    <lineage>
        <taxon>Viruses</taxon>
        <taxon>Duplodnaviria</taxon>
        <taxon>Heunggongvirae</taxon>
        <taxon>Uroviricota</taxon>
        <taxon>Caudoviricetes</taxon>
        <taxon>Vequintavirinae</taxon>
    </lineage>
</organism>
<protein>
    <recommendedName>
        <fullName evidence="1">Tail spike TSP1/Gp66 N-terminal domain-containing protein</fullName>
    </recommendedName>
</protein>